<keyword evidence="4 6" id="KW-0808">Transferase</keyword>
<keyword evidence="3 6" id="KW-0328">Glycosyltransferase</keyword>
<dbReference type="NCBIfam" id="TIGR02644">
    <property type="entry name" value="Y_phosphoryl"/>
    <property type="match status" value="1"/>
</dbReference>
<comment type="subunit">
    <text evidence="2">Homodimer.</text>
</comment>
<reference evidence="6 7" key="1">
    <citation type="submission" date="2023-05" db="EMBL/GenBank/DDBJ databases">
        <title>Lithophilousrod everest ZFBP1038 complete genpme.</title>
        <authorList>
            <person name="Tian M."/>
        </authorList>
    </citation>
    <scope>NUCLEOTIDE SEQUENCE [LARGE SCALE GENOMIC DNA]</scope>
    <source>
        <strain evidence="6 7">ZFBP1038</strain>
    </source>
</reference>
<sequence>MSEAFDVVDIIRTKRDGGELTPLMIEWMIDAYTRGIVAEEQMSALLMAIFIRGMHRAEVGEWTAAMIASGTRLDFGDLSRDGRALATTDKHSTGGVGDKITLPLGPVVASFGVAVPQLSGRGLGHTGGTLDKLESIPGWRADLTTAEMFSQLSDVGAVVCAAGADLAPADKKLYALRDVTATVDCLPLIASSIMSKKIAEGTSSLVLDVKVGSGAFMKDAEDAAELARTMVGLGLDAGVSTVALLTDMSTPLGYAVGNAIEVEESLEVLAGGGPADVVELTIALATEMLRAAGRPDADPAAALADGSAMDAWRRMIAAQGGDNAAPLPKAGETDVVLAERDGYLVRLDALGVGVAGWRLGAGRARKEDKVQAGAGVRLHAKRGDYVRAGEPLMTLLTDTPESFARAREALDGAVEISDVQPDASPLILDRIG</sequence>
<dbReference type="PANTHER" id="PTHR10515:SF0">
    <property type="entry name" value="THYMIDINE PHOSPHORYLASE"/>
    <property type="match status" value="1"/>
</dbReference>
<dbReference type="InterPro" id="IPR035902">
    <property type="entry name" value="Nuc_phospho_transferase"/>
</dbReference>
<dbReference type="PIRSF" id="PIRSF000478">
    <property type="entry name" value="TP_PyNP"/>
    <property type="match status" value="1"/>
</dbReference>
<accession>A0ABY8QR82</accession>
<dbReference type="Gene3D" id="1.20.970.10">
    <property type="entry name" value="Transferase, Pyrimidine Nucleoside Phosphorylase, Chain C"/>
    <property type="match status" value="1"/>
</dbReference>
<dbReference type="SUPFAM" id="SSF47648">
    <property type="entry name" value="Nucleoside phosphorylase/phosphoribosyltransferase N-terminal domain"/>
    <property type="match status" value="1"/>
</dbReference>
<evidence type="ECO:0000313" key="6">
    <source>
        <dbReference type="EMBL" id="WGW10839.1"/>
    </source>
</evidence>
<dbReference type="Pfam" id="PF07831">
    <property type="entry name" value="PYNP_C"/>
    <property type="match status" value="1"/>
</dbReference>
<comment type="similarity">
    <text evidence="1">Belongs to the thymidine/pyrimidine-nucleoside phosphorylase family.</text>
</comment>
<name>A0ABY8QR82_9MICO</name>
<dbReference type="EMBL" id="CP090958">
    <property type="protein sequence ID" value="WGW10839.1"/>
    <property type="molecule type" value="Genomic_DNA"/>
</dbReference>
<dbReference type="RefSeq" id="WP_349637622.1">
    <property type="nucleotide sequence ID" value="NZ_CP090958.1"/>
</dbReference>
<dbReference type="Proteomes" id="UP001209083">
    <property type="component" value="Chromosome"/>
</dbReference>
<evidence type="ECO:0000313" key="7">
    <source>
        <dbReference type="Proteomes" id="UP001209083"/>
    </source>
</evidence>
<feature type="domain" description="Pyrimidine nucleoside phosphorylase C-terminal" evidence="5">
    <location>
        <begin position="343"/>
        <end position="417"/>
    </location>
</feature>
<dbReference type="InterPro" id="IPR036320">
    <property type="entry name" value="Glycosyl_Trfase_fam3_N_dom_sf"/>
</dbReference>
<dbReference type="SUPFAM" id="SSF52418">
    <property type="entry name" value="Nucleoside phosphorylase/phosphoribosyltransferase catalytic domain"/>
    <property type="match status" value="1"/>
</dbReference>
<dbReference type="InterPro" id="IPR017459">
    <property type="entry name" value="Glycosyl_Trfase_fam3_N_dom"/>
</dbReference>
<dbReference type="Gene3D" id="3.90.1170.30">
    <property type="entry name" value="Pyrimidine nucleoside phosphorylase-like, C-terminal domain"/>
    <property type="match status" value="1"/>
</dbReference>
<dbReference type="Pfam" id="PF02885">
    <property type="entry name" value="Glycos_trans_3N"/>
    <property type="match status" value="1"/>
</dbReference>
<evidence type="ECO:0000256" key="2">
    <source>
        <dbReference type="ARBA" id="ARBA00011738"/>
    </source>
</evidence>
<dbReference type="InterPro" id="IPR036566">
    <property type="entry name" value="PYNP-like_C_sf"/>
</dbReference>
<dbReference type="Gene3D" id="3.40.1030.10">
    <property type="entry name" value="Nucleoside phosphorylase/phosphoribosyltransferase catalytic domain"/>
    <property type="match status" value="1"/>
</dbReference>
<dbReference type="NCBIfam" id="NF004490">
    <property type="entry name" value="PRK05820.1"/>
    <property type="match status" value="1"/>
</dbReference>
<dbReference type="SUPFAM" id="SSF54680">
    <property type="entry name" value="Pyrimidine nucleoside phosphorylase C-terminal domain"/>
    <property type="match status" value="1"/>
</dbReference>
<dbReference type="Pfam" id="PF00591">
    <property type="entry name" value="Glycos_transf_3"/>
    <property type="match status" value="1"/>
</dbReference>
<evidence type="ECO:0000259" key="5">
    <source>
        <dbReference type="SMART" id="SM00941"/>
    </source>
</evidence>
<dbReference type="InterPro" id="IPR013102">
    <property type="entry name" value="PYNP_C"/>
</dbReference>
<gene>
    <name evidence="6" type="ORF">LWF01_12020</name>
</gene>
<dbReference type="PANTHER" id="PTHR10515">
    <property type="entry name" value="THYMIDINE PHOSPHORYLASE"/>
    <property type="match status" value="1"/>
</dbReference>
<organism evidence="6 7">
    <name type="scientific">Saxibacter everestensis</name>
    <dbReference type="NCBI Taxonomy" id="2909229"/>
    <lineage>
        <taxon>Bacteria</taxon>
        <taxon>Bacillati</taxon>
        <taxon>Actinomycetota</taxon>
        <taxon>Actinomycetes</taxon>
        <taxon>Micrococcales</taxon>
        <taxon>Brevibacteriaceae</taxon>
        <taxon>Saxibacter</taxon>
    </lineage>
</organism>
<evidence type="ECO:0000256" key="3">
    <source>
        <dbReference type="ARBA" id="ARBA00022676"/>
    </source>
</evidence>
<proteinExistence type="inferred from homology"/>
<keyword evidence="7" id="KW-1185">Reference proteome</keyword>
<dbReference type="EC" id="2.4.2.4" evidence="6"/>
<dbReference type="GO" id="GO:0009032">
    <property type="term" value="F:thymidine phosphorylase activity"/>
    <property type="evidence" value="ECO:0007669"/>
    <property type="project" value="UniProtKB-EC"/>
</dbReference>
<evidence type="ECO:0000256" key="1">
    <source>
        <dbReference type="ARBA" id="ARBA00006915"/>
    </source>
</evidence>
<protein>
    <submittedName>
        <fullName evidence="6">Thymidine phosphorylase</fullName>
        <ecNumber evidence="6">2.4.2.4</ecNumber>
    </submittedName>
</protein>
<dbReference type="InterPro" id="IPR017872">
    <property type="entry name" value="Pyrmidine_PPase_CS"/>
</dbReference>
<dbReference type="InterPro" id="IPR000053">
    <property type="entry name" value="Thymidine/pyrmidine_PPase"/>
</dbReference>
<dbReference type="SMART" id="SM00941">
    <property type="entry name" value="PYNP_C"/>
    <property type="match status" value="1"/>
</dbReference>
<dbReference type="InterPro" id="IPR018090">
    <property type="entry name" value="Pyrmidine_PPas_bac/euk"/>
</dbReference>
<dbReference type="InterPro" id="IPR000312">
    <property type="entry name" value="Glycosyl_Trfase_fam3"/>
</dbReference>
<dbReference type="PROSITE" id="PS00647">
    <property type="entry name" value="THYMID_PHOSPHORYLASE"/>
    <property type="match status" value="1"/>
</dbReference>
<evidence type="ECO:0000256" key="4">
    <source>
        <dbReference type="ARBA" id="ARBA00022679"/>
    </source>
</evidence>